<evidence type="ECO:0000256" key="2">
    <source>
        <dbReference type="ARBA" id="ARBA00022692"/>
    </source>
</evidence>
<accession>A0A443S5C5</accession>
<feature type="chain" id="PRO_5019139977" evidence="6">
    <location>
        <begin position="18"/>
        <end position="898"/>
    </location>
</feature>
<dbReference type="STRING" id="299467.A0A443S5C5"/>
<dbReference type="SMART" id="SM01202">
    <property type="entry name" value="FerI"/>
    <property type="match status" value="1"/>
</dbReference>
<organism evidence="8 9">
    <name type="scientific">Leptotrombidium deliense</name>
    <dbReference type="NCBI Taxonomy" id="299467"/>
    <lineage>
        <taxon>Eukaryota</taxon>
        <taxon>Metazoa</taxon>
        <taxon>Ecdysozoa</taxon>
        <taxon>Arthropoda</taxon>
        <taxon>Chelicerata</taxon>
        <taxon>Arachnida</taxon>
        <taxon>Acari</taxon>
        <taxon>Acariformes</taxon>
        <taxon>Trombidiformes</taxon>
        <taxon>Prostigmata</taxon>
        <taxon>Anystina</taxon>
        <taxon>Parasitengona</taxon>
        <taxon>Trombiculoidea</taxon>
        <taxon>Trombiculidae</taxon>
        <taxon>Leptotrombidium</taxon>
    </lineage>
</organism>
<evidence type="ECO:0000256" key="3">
    <source>
        <dbReference type="ARBA" id="ARBA00022737"/>
    </source>
</evidence>
<feature type="non-terminal residue" evidence="8">
    <location>
        <position position="898"/>
    </location>
</feature>
<dbReference type="CDD" id="cd04011">
    <property type="entry name" value="C2B_Ferlin"/>
    <property type="match status" value="1"/>
</dbReference>
<feature type="signal peptide" evidence="6">
    <location>
        <begin position="1"/>
        <end position="17"/>
    </location>
</feature>
<name>A0A443S5C5_9ACAR</name>
<keyword evidence="2" id="KW-0812">Transmembrane</keyword>
<dbReference type="Gene3D" id="2.60.40.150">
    <property type="entry name" value="C2 domain"/>
    <property type="match status" value="2"/>
</dbReference>
<evidence type="ECO:0000256" key="6">
    <source>
        <dbReference type="SAM" id="SignalP"/>
    </source>
</evidence>
<reference evidence="8 9" key="1">
    <citation type="journal article" date="2018" name="Gigascience">
        <title>Genomes of trombidid mites reveal novel predicted allergens and laterally-transferred genes associated with secondary metabolism.</title>
        <authorList>
            <person name="Dong X."/>
            <person name="Chaisiri K."/>
            <person name="Xia D."/>
            <person name="Armstrong S.D."/>
            <person name="Fang Y."/>
            <person name="Donnelly M.J."/>
            <person name="Kadowaki T."/>
            <person name="McGarry J.W."/>
            <person name="Darby A.C."/>
            <person name="Makepeace B.L."/>
        </authorList>
    </citation>
    <scope>NUCLEOTIDE SEQUENCE [LARGE SCALE GENOMIC DNA]</scope>
    <source>
        <strain evidence="8">UoL-UT</strain>
    </source>
</reference>
<evidence type="ECO:0000313" key="8">
    <source>
        <dbReference type="EMBL" id="RWS22681.1"/>
    </source>
</evidence>
<dbReference type="SUPFAM" id="SSF49562">
    <property type="entry name" value="C2 domain (Calcium/lipid-binding domain, CaLB)"/>
    <property type="match status" value="2"/>
</dbReference>
<dbReference type="Proteomes" id="UP000288716">
    <property type="component" value="Unassembled WGS sequence"/>
</dbReference>
<dbReference type="EMBL" id="NCKV01008160">
    <property type="protein sequence ID" value="RWS22681.1"/>
    <property type="molecule type" value="Genomic_DNA"/>
</dbReference>
<dbReference type="InterPro" id="IPR037722">
    <property type="entry name" value="C2C_Ferlin"/>
</dbReference>
<dbReference type="PROSITE" id="PS50004">
    <property type="entry name" value="C2"/>
    <property type="match status" value="2"/>
</dbReference>
<proteinExistence type="predicted"/>
<dbReference type="Pfam" id="PF08150">
    <property type="entry name" value="FerB"/>
    <property type="match status" value="1"/>
</dbReference>
<feature type="domain" description="C2" evidence="7">
    <location>
        <begin position="327"/>
        <end position="462"/>
    </location>
</feature>
<dbReference type="InterPro" id="IPR037721">
    <property type="entry name" value="Ferlin"/>
</dbReference>
<dbReference type="SMART" id="SM00239">
    <property type="entry name" value="C2"/>
    <property type="match status" value="2"/>
</dbReference>
<comment type="caution">
    <text evidence="8">The sequence shown here is derived from an EMBL/GenBank/DDBJ whole genome shotgun (WGS) entry which is preliminary data.</text>
</comment>
<sequence length="898" mass="100263">MFLILMVLYSSINLVVDVGQISLEKVVQSGTHNTEVLLNESKIKIQVNLVHLTTSEKSDCSPAEDIVLDIEENSVSQKLLAADQSSDSKLEVQGTSKISDNLLSEAKSTKSLNFIEKVGEMVKSSVTIEMDSGATNNQNLMFDNDEDLHESPIDQNPIKTPVLISKLPESYDSKQVSVKAKTISVCVKIIEGKQLVGLNIDPIVCVEVGDKKKNTAVQQSTNSPYFNEYFVFTFREPEAKVLDKLITITCLHSKNILQSDEAIGTFKLDVGTVFLEPEHQFVNKWAPLSDPLSGDIKGYIKCDISVVTNESSKKQQVKKASPQETVPDDDIENNLLLPEGVFERALVKLNVKIFRADGLPRCDSGVGAALKKAFTTGSKEMINPYVVVSFAGLKGKTSVCKKTCNPTWNEQISFTEMFPPLFQKIKIQIYDSSTGTDDIIATHYIPISKISNNGDDGFLPTFGPSYVNFYGAPRDSSDDDYEHLNNGLQEGVAFRGRVLLSISTEIIETVESEKERVTVKQIPALEGKSWGNEQEYLLFGTIFDSNMISSKYAEKPISYELSIGDPDDIDGDGMVTDLDKKALKDYKGISAPFKPVKASTNIGKDTSYCLQFGDEKPSVFVKLKNIDEKRRLYNSNIVSSIITNFVIIFKINYNKVNNNETGIRDVEAICDSELPDAQRRLLGVIEQFTEECCKFRDSIDNGIGLENKTKLDKERTKLSKEVFENVIQNADAMKELVFKSSAEQVLTVCYTILEKLRNIEEEIQNSIPDIIISMMANGKRVAFAKLSARDYIFSSKNNEKGKYCGSIKTYFLFSPSKSSFKLRNKIDAYIWFGCVEDKKYFSEGLLRGYKNDVSLEGKDPPSSLAYHERHQLQFRAHIFQARSMIASDSSGLSDPYAK</sequence>
<dbReference type="GO" id="GO:0016020">
    <property type="term" value="C:membrane"/>
    <property type="evidence" value="ECO:0007669"/>
    <property type="project" value="UniProtKB-SubCell"/>
</dbReference>
<feature type="domain" description="C2" evidence="7">
    <location>
        <begin position="166"/>
        <end position="286"/>
    </location>
</feature>
<comment type="subcellular location">
    <subcellularLocation>
        <location evidence="1">Membrane</location>
        <topology evidence="1">Single-pass membrane protein</topology>
    </subcellularLocation>
</comment>
<dbReference type="InterPro" id="IPR012561">
    <property type="entry name" value="Ferlin_B-domain"/>
</dbReference>
<gene>
    <name evidence="8" type="ORF">B4U80_05357</name>
</gene>
<evidence type="ECO:0000259" key="7">
    <source>
        <dbReference type="PROSITE" id="PS50004"/>
    </source>
</evidence>
<dbReference type="PANTHER" id="PTHR12546:SF60">
    <property type="entry name" value="MISFIRE, ISOFORM F"/>
    <property type="match status" value="1"/>
</dbReference>
<protein>
    <submittedName>
        <fullName evidence="8">Otoferlin-like protein</fullName>
    </submittedName>
</protein>
<dbReference type="InterPro" id="IPR012968">
    <property type="entry name" value="FerIin_dom"/>
</dbReference>
<dbReference type="VEuPathDB" id="VectorBase:LDEU009359"/>
<dbReference type="Pfam" id="PF08151">
    <property type="entry name" value="FerI"/>
    <property type="match status" value="1"/>
</dbReference>
<dbReference type="GO" id="GO:0007009">
    <property type="term" value="P:plasma membrane organization"/>
    <property type="evidence" value="ECO:0007669"/>
    <property type="project" value="TreeGrafter"/>
</dbReference>
<evidence type="ECO:0000256" key="4">
    <source>
        <dbReference type="ARBA" id="ARBA00022989"/>
    </source>
</evidence>
<evidence type="ECO:0000256" key="1">
    <source>
        <dbReference type="ARBA" id="ARBA00004167"/>
    </source>
</evidence>
<dbReference type="InterPro" id="IPR037720">
    <property type="entry name" value="C2B_Ferlin"/>
</dbReference>
<dbReference type="InterPro" id="IPR000008">
    <property type="entry name" value="C2_dom"/>
</dbReference>
<dbReference type="OrthoDB" id="6497339at2759"/>
<keyword evidence="6" id="KW-0732">Signal</keyword>
<evidence type="ECO:0000256" key="5">
    <source>
        <dbReference type="ARBA" id="ARBA00023136"/>
    </source>
</evidence>
<keyword evidence="3" id="KW-0677">Repeat</keyword>
<dbReference type="PANTHER" id="PTHR12546">
    <property type="entry name" value="FER-1-LIKE"/>
    <property type="match status" value="1"/>
</dbReference>
<keyword evidence="4" id="KW-1133">Transmembrane helix</keyword>
<dbReference type="SMART" id="SM01201">
    <property type="entry name" value="FerB"/>
    <property type="match status" value="1"/>
</dbReference>
<dbReference type="AlphaFoldDB" id="A0A443S5C5"/>
<evidence type="ECO:0000313" key="9">
    <source>
        <dbReference type="Proteomes" id="UP000288716"/>
    </source>
</evidence>
<keyword evidence="9" id="KW-1185">Reference proteome</keyword>
<dbReference type="InterPro" id="IPR035892">
    <property type="entry name" value="C2_domain_sf"/>
</dbReference>
<keyword evidence="5" id="KW-0472">Membrane</keyword>
<dbReference type="Pfam" id="PF00168">
    <property type="entry name" value="C2"/>
    <property type="match status" value="2"/>
</dbReference>
<dbReference type="CDD" id="cd04018">
    <property type="entry name" value="C2C_Ferlin"/>
    <property type="match status" value="1"/>
</dbReference>
<dbReference type="FunFam" id="2.60.40.150:FF:000034">
    <property type="entry name" value="otoferlin isoform X2"/>
    <property type="match status" value="1"/>
</dbReference>